<dbReference type="AlphaFoldDB" id="W1TZ64"/>
<reference evidence="2 3" key="1">
    <citation type="submission" date="2013-12" db="EMBL/GenBank/DDBJ databases">
        <title>A Varibaculum cambriense genome reconstructed from a premature infant gut community with otherwise low bacterial novelty that shifts toward anaerobic metabolism during the third week of life.</title>
        <authorList>
            <person name="Brown C.T."/>
            <person name="Sharon I."/>
            <person name="Thomas B.C."/>
            <person name="Castelle C.J."/>
            <person name="Morowitz M.J."/>
            <person name="Banfield J.F."/>
        </authorList>
    </citation>
    <scope>NUCLEOTIDE SEQUENCE [LARGE SCALE GENOMIC DNA]</scope>
    <source>
        <strain evidence="3">DORA_7</strain>
    </source>
</reference>
<protein>
    <submittedName>
        <fullName evidence="2">Uncharacterized protein</fullName>
    </submittedName>
</protein>
<evidence type="ECO:0000256" key="1">
    <source>
        <dbReference type="SAM" id="Phobius"/>
    </source>
</evidence>
<sequence length="136" mass="15757">TTKYGSIPMIYVGLIPLLLAILFFTLKSIKFHVKLSYVILIIFLVASFYLQPLDLLWQGMHAPNMFLHRYSWTFSTVIIFLAAESLERLKEIKFTNILASFSILGLGFIATFIFKKHYKFFSSKEIGIFLFTVVDE</sequence>
<dbReference type="eggNOG" id="COG4485">
    <property type="taxonomic scope" value="Bacteria"/>
</dbReference>
<accession>W1TZ64</accession>
<dbReference type="Pfam" id="PF09586">
    <property type="entry name" value="YfhO"/>
    <property type="match status" value="1"/>
</dbReference>
<feature type="transmembrane region" description="Helical" evidence="1">
    <location>
        <begin position="70"/>
        <end position="87"/>
    </location>
</feature>
<dbReference type="EMBL" id="AZMF01000060">
    <property type="protein sequence ID" value="ETI86635.1"/>
    <property type="molecule type" value="Genomic_DNA"/>
</dbReference>
<gene>
    <name evidence="2" type="ORF">Q615_SPAC00060G0001</name>
</gene>
<keyword evidence="1" id="KW-0812">Transmembrane</keyword>
<feature type="transmembrane region" description="Helical" evidence="1">
    <location>
        <begin position="33"/>
        <end position="50"/>
    </location>
</feature>
<evidence type="ECO:0000313" key="3">
    <source>
        <dbReference type="Proteomes" id="UP000018846"/>
    </source>
</evidence>
<feature type="transmembrane region" description="Helical" evidence="1">
    <location>
        <begin position="94"/>
        <end position="114"/>
    </location>
</feature>
<dbReference type="Proteomes" id="UP000018846">
    <property type="component" value="Unassembled WGS sequence"/>
</dbReference>
<name>W1TZ64_STRAP</name>
<feature type="transmembrane region" description="Helical" evidence="1">
    <location>
        <begin position="6"/>
        <end position="26"/>
    </location>
</feature>
<organism evidence="2 3">
    <name type="scientific">Streptococcus anginosus DORA_7</name>
    <dbReference type="NCBI Taxonomy" id="1403946"/>
    <lineage>
        <taxon>Bacteria</taxon>
        <taxon>Bacillati</taxon>
        <taxon>Bacillota</taxon>
        <taxon>Bacilli</taxon>
        <taxon>Lactobacillales</taxon>
        <taxon>Streptococcaceae</taxon>
        <taxon>Streptococcus</taxon>
        <taxon>Streptococcus anginosus group</taxon>
    </lineage>
</organism>
<dbReference type="InterPro" id="IPR018580">
    <property type="entry name" value="Uncharacterised_YfhO"/>
</dbReference>
<keyword evidence="1" id="KW-1133">Transmembrane helix</keyword>
<dbReference type="PANTHER" id="PTHR38454">
    <property type="entry name" value="INTEGRAL MEMBRANE PROTEIN-RELATED"/>
    <property type="match status" value="1"/>
</dbReference>
<proteinExistence type="predicted"/>
<dbReference type="PANTHER" id="PTHR38454:SF1">
    <property type="entry name" value="INTEGRAL MEMBRANE PROTEIN"/>
    <property type="match status" value="1"/>
</dbReference>
<comment type="caution">
    <text evidence="2">The sequence shown here is derived from an EMBL/GenBank/DDBJ whole genome shotgun (WGS) entry which is preliminary data.</text>
</comment>
<keyword evidence="1" id="KW-0472">Membrane</keyword>
<evidence type="ECO:0000313" key="2">
    <source>
        <dbReference type="EMBL" id="ETI86635.1"/>
    </source>
</evidence>
<feature type="non-terminal residue" evidence="2">
    <location>
        <position position="1"/>
    </location>
</feature>